<keyword evidence="2" id="KW-0732">Signal</keyword>
<feature type="domain" description="FMN-binding" evidence="3">
    <location>
        <begin position="90"/>
        <end position="167"/>
    </location>
</feature>
<dbReference type="Proteomes" id="UP001232725">
    <property type="component" value="Unassembled WGS sequence"/>
</dbReference>
<accession>A0ABT9IK66</accession>
<feature type="signal peptide" evidence="2">
    <location>
        <begin position="1"/>
        <end position="25"/>
    </location>
</feature>
<comment type="caution">
    <text evidence="4">The sequence shown here is derived from an EMBL/GenBank/DDBJ whole genome shotgun (WGS) entry which is preliminary data.</text>
</comment>
<dbReference type="InterPro" id="IPR007329">
    <property type="entry name" value="FMN-bd"/>
</dbReference>
<protein>
    <submittedName>
        <fullName evidence="4">FMN-binding protein</fullName>
    </submittedName>
</protein>
<organism evidence="4 5">
    <name type="scientific">Arthrobacter horti</name>
    <dbReference type="NCBI Taxonomy" id="3068273"/>
    <lineage>
        <taxon>Bacteria</taxon>
        <taxon>Bacillati</taxon>
        <taxon>Actinomycetota</taxon>
        <taxon>Actinomycetes</taxon>
        <taxon>Micrococcales</taxon>
        <taxon>Micrococcaceae</taxon>
        <taxon>Arthrobacter</taxon>
    </lineage>
</organism>
<dbReference type="RefSeq" id="WP_305995006.1">
    <property type="nucleotide sequence ID" value="NZ_JAVALS010000001.1"/>
</dbReference>
<evidence type="ECO:0000256" key="1">
    <source>
        <dbReference type="SAM" id="MobiDB-lite"/>
    </source>
</evidence>
<evidence type="ECO:0000259" key="3">
    <source>
        <dbReference type="SMART" id="SM00900"/>
    </source>
</evidence>
<dbReference type="EMBL" id="JAVALS010000001">
    <property type="protein sequence ID" value="MDP5225973.1"/>
    <property type="molecule type" value="Genomic_DNA"/>
</dbReference>
<gene>
    <name evidence="4" type="ORF">Q9R02_02275</name>
</gene>
<dbReference type="Gene3D" id="3.90.1010.20">
    <property type="match status" value="1"/>
</dbReference>
<feature type="compositionally biased region" description="Low complexity" evidence="1">
    <location>
        <begin position="38"/>
        <end position="54"/>
    </location>
</feature>
<evidence type="ECO:0000313" key="4">
    <source>
        <dbReference type="EMBL" id="MDP5225973.1"/>
    </source>
</evidence>
<keyword evidence="5" id="KW-1185">Reference proteome</keyword>
<dbReference type="SMART" id="SM00900">
    <property type="entry name" value="FMN_bind"/>
    <property type="match status" value="1"/>
</dbReference>
<feature type="compositionally biased region" description="Low complexity" evidence="1">
    <location>
        <begin position="64"/>
        <end position="81"/>
    </location>
</feature>
<name>A0ABT9IK66_9MICC</name>
<feature type="region of interest" description="Disordered" evidence="1">
    <location>
        <begin position="38"/>
        <end position="81"/>
    </location>
</feature>
<reference evidence="4 5" key="1">
    <citation type="submission" date="2023-08" db="EMBL/GenBank/DDBJ databases">
        <title>Arthrobacter horti sp. nov., isolated from forest soil.</title>
        <authorList>
            <person name="Park M."/>
        </authorList>
    </citation>
    <scope>NUCLEOTIDE SEQUENCE [LARGE SCALE GENOMIC DNA]</scope>
    <source>
        <strain evidence="4 5">YJM1</strain>
    </source>
</reference>
<evidence type="ECO:0000256" key="2">
    <source>
        <dbReference type="SAM" id="SignalP"/>
    </source>
</evidence>
<dbReference type="Pfam" id="PF04205">
    <property type="entry name" value="FMN_bind"/>
    <property type="match status" value="1"/>
</dbReference>
<sequence length="168" mass="16335">MRTRAVLGGVFSSAAILIGAWSLSGAPKAVHVAAAATTTGTTTPGSGTASSGTSGSAGSGSTGGASPAPSSTASAGKASGTYTGSVVSTQYGNVQVQVTLSQGKITDVTALQLTDREGRSVQISNYAAPILRQEVLTAQSASVDTVSGATYTSEGYLTSLQAALDQAG</sequence>
<feature type="chain" id="PRO_5047099835" evidence="2">
    <location>
        <begin position="26"/>
        <end position="168"/>
    </location>
</feature>
<evidence type="ECO:0000313" key="5">
    <source>
        <dbReference type="Proteomes" id="UP001232725"/>
    </source>
</evidence>
<proteinExistence type="predicted"/>